<gene>
    <name evidence="1" type="ORF">CB4_02303</name>
</gene>
<evidence type="ECO:0000313" key="1">
    <source>
        <dbReference type="EMBL" id="BAU28129.1"/>
    </source>
</evidence>
<protein>
    <submittedName>
        <fullName evidence="1">Uncharacterized protein</fullName>
    </submittedName>
</protein>
<keyword evidence="2" id="KW-1185">Reference proteome</keyword>
<dbReference type="OrthoDB" id="9942905at2"/>
<sequence>MEMNEQYVTGSQHVATLKTYVSYEQAKEHMELLLKLKSNGMKVEQEISALVKWMSEMLGIEPEDTSFAVAKLKAFRPSIMVRMFMSQANISEYTKGKPSYGYNADTIGAHSQSDVQVYVPVSEIVKFDNVAGKLVGYKIRGDEVCE</sequence>
<dbReference type="EMBL" id="AP017312">
    <property type="protein sequence ID" value="BAU28129.1"/>
    <property type="molecule type" value="Genomic_DNA"/>
</dbReference>
<accession>A0A0U5AWM2</accession>
<name>A0A0U5AWM2_9BACL</name>
<evidence type="ECO:0000313" key="2">
    <source>
        <dbReference type="Proteomes" id="UP000217696"/>
    </source>
</evidence>
<dbReference type="Proteomes" id="UP000217696">
    <property type="component" value="Chromosome"/>
</dbReference>
<reference evidence="1 2" key="1">
    <citation type="submission" date="2015-12" db="EMBL/GenBank/DDBJ databases">
        <title>Genome sequence of Aneurinibacillus soli.</title>
        <authorList>
            <person name="Lee J.S."/>
            <person name="Lee K.C."/>
            <person name="Kim K.K."/>
            <person name="Lee B.W."/>
        </authorList>
    </citation>
    <scope>NUCLEOTIDE SEQUENCE [LARGE SCALE GENOMIC DNA]</scope>
    <source>
        <strain evidence="1 2">CB4</strain>
    </source>
</reference>
<proteinExistence type="predicted"/>
<dbReference type="AlphaFoldDB" id="A0A0U5AWM2"/>
<organism evidence="1 2">
    <name type="scientific">Aneurinibacillus soli</name>
    <dbReference type="NCBI Taxonomy" id="1500254"/>
    <lineage>
        <taxon>Bacteria</taxon>
        <taxon>Bacillati</taxon>
        <taxon>Bacillota</taxon>
        <taxon>Bacilli</taxon>
        <taxon>Bacillales</taxon>
        <taxon>Paenibacillaceae</taxon>
        <taxon>Aneurinibacillus group</taxon>
        <taxon>Aneurinibacillus</taxon>
    </lineage>
</organism>
<dbReference type="RefSeq" id="WP_096465909.1">
    <property type="nucleotide sequence ID" value="NZ_AP017312.1"/>
</dbReference>
<dbReference type="KEGG" id="asoc:CB4_02303"/>